<keyword evidence="3" id="KW-0472">Membrane</keyword>
<dbReference type="GO" id="GO:0032222">
    <property type="term" value="P:regulation of synaptic transmission, cholinergic"/>
    <property type="evidence" value="ECO:0007669"/>
    <property type="project" value="InterPro"/>
</dbReference>
<name>A0AAN8QA45_PATCE</name>
<dbReference type="PANTHER" id="PTHR38332">
    <property type="entry name" value="PROTEIN CBG11604"/>
    <property type="match status" value="1"/>
</dbReference>
<evidence type="ECO:0000313" key="5">
    <source>
        <dbReference type="Proteomes" id="UP001347796"/>
    </source>
</evidence>
<keyword evidence="5" id="KW-1185">Reference proteome</keyword>
<evidence type="ECO:0000256" key="3">
    <source>
        <dbReference type="SAM" id="Phobius"/>
    </source>
</evidence>
<dbReference type="Pfam" id="PF17064">
    <property type="entry name" value="QVR"/>
    <property type="match status" value="1"/>
</dbReference>
<proteinExistence type="predicted"/>
<protein>
    <recommendedName>
        <fullName evidence="6">Protein quiver</fullName>
    </recommendedName>
</protein>
<reference evidence="4 5" key="1">
    <citation type="submission" date="2024-01" db="EMBL/GenBank/DDBJ databases">
        <title>The genome of the rayed Mediterranean limpet Patella caerulea (Linnaeus, 1758).</title>
        <authorList>
            <person name="Anh-Thu Weber A."/>
            <person name="Halstead-Nussloch G."/>
        </authorList>
    </citation>
    <scope>NUCLEOTIDE SEQUENCE [LARGE SCALE GENOMIC DNA]</scope>
    <source>
        <strain evidence="4">AATW-2023a</strain>
        <tissue evidence="4">Whole specimen</tissue>
    </source>
</reference>
<accession>A0AAN8QA45</accession>
<dbReference type="InterPro" id="IPR031424">
    <property type="entry name" value="QVR-like"/>
</dbReference>
<evidence type="ECO:0000313" key="4">
    <source>
        <dbReference type="EMBL" id="KAK6186090.1"/>
    </source>
</evidence>
<keyword evidence="1" id="KW-0732">Signal</keyword>
<dbReference type="PANTHER" id="PTHR38332:SF2">
    <property type="entry name" value="PROTEIN QUIVER"/>
    <property type="match status" value="1"/>
</dbReference>
<evidence type="ECO:0000256" key="2">
    <source>
        <dbReference type="ARBA" id="ARBA00023180"/>
    </source>
</evidence>
<dbReference type="EMBL" id="JAZGQO010000006">
    <property type="protein sequence ID" value="KAK6186090.1"/>
    <property type="molecule type" value="Genomic_DNA"/>
</dbReference>
<sequence length="169" mass="18663">MSELTVYQLTLIPFILALFNFILPVKGEAIGCFACTSINHDNPDCEDKFNNTGGFYREDCLASRRGRLGLFPGTQCIKMIAEDEASGFSMIVRNCVSDNGGTNSETEIGRIGHCGWMRVIKYDGRRMRGCIVTCDTDGCNHAASDYSSASFTCLSLVALWTYKLIVLNE</sequence>
<comment type="caution">
    <text evidence="4">The sequence shown here is derived from an EMBL/GenBank/DDBJ whole genome shotgun (WGS) entry which is preliminary data.</text>
</comment>
<organism evidence="4 5">
    <name type="scientific">Patella caerulea</name>
    <name type="common">Rayed Mediterranean limpet</name>
    <dbReference type="NCBI Taxonomy" id="87958"/>
    <lineage>
        <taxon>Eukaryota</taxon>
        <taxon>Metazoa</taxon>
        <taxon>Spiralia</taxon>
        <taxon>Lophotrochozoa</taxon>
        <taxon>Mollusca</taxon>
        <taxon>Gastropoda</taxon>
        <taxon>Patellogastropoda</taxon>
        <taxon>Patelloidea</taxon>
        <taxon>Patellidae</taxon>
        <taxon>Patella</taxon>
    </lineage>
</organism>
<dbReference type="GO" id="GO:0030431">
    <property type="term" value="P:sleep"/>
    <property type="evidence" value="ECO:0007669"/>
    <property type="project" value="InterPro"/>
</dbReference>
<keyword evidence="2" id="KW-0325">Glycoprotein</keyword>
<evidence type="ECO:0000256" key="1">
    <source>
        <dbReference type="ARBA" id="ARBA00022729"/>
    </source>
</evidence>
<keyword evidence="3" id="KW-1133">Transmembrane helix</keyword>
<feature type="transmembrane region" description="Helical" evidence="3">
    <location>
        <begin position="6"/>
        <end position="23"/>
    </location>
</feature>
<gene>
    <name evidence="4" type="ORF">SNE40_008195</name>
</gene>
<dbReference type="AlphaFoldDB" id="A0AAN8QA45"/>
<evidence type="ECO:0008006" key="6">
    <source>
        <dbReference type="Google" id="ProtNLM"/>
    </source>
</evidence>
<keyword evidence="3" id="KW-0812">Transmembrane</keyword>
<dbReference type="Proteomes" id="UP001347796">
    <property type="component" value="Unassembled WGS sequence"/>
</dbReference>